<keyword evidence="3" id="KW-0238">DNA-binding</keyword>
<name>Q6H6C8_ORYSJ</name>
<proteinExistence type="predicted"/>
<dbReference type="GO" id="GO:0003677">
    <property type="term" value="F:DNA binding"/>
    <property type="evidence" value="ECO:0007669"/>
    <property type="project" value="UniProtKB-KW"/>
</dbReference>
<evidence type="ECO:0000313" key="4">
    <source>
        <dbReference type="Proteomes" id="UP000000763"/>
    </source>
</evidence>
<organism evidence="3 4">
    <name type="scientific">Oryza sativa subsp. japonica</name>
    <name type="common">Rice</name>
    <dbReference type="NCBI Taxonomy" id="39947"/>
    <lineage>
        <taxon>Eukaryota</taxon>
        <taxon>Viridiplantae</taxon>
        <taxon>Streptophyta</taxon>
        <taxon>Embryophyta</taxon>
        <taxon>Tracheophyta</taxon>
        <taxon>Spermatophyta</taxon>
        <taxon>Magnoliopsida</taxon>
        <taxon>Liliopsida</taxon>
        <taxon>Poales</taxon>
        <taxon>Poaceae</taxon>
        <taxon>BOP clade</taxon>
        <taxon>Oryzoideae</taxon>
        <taxon>Oryzeae</taxon>
        <taxon>Oryzinae</taxon>
        <taxon>Oryza</taxon>
        <taxon>Oryza sativa</taxon>
    </lineage>
</organism>
<dbReference type="GO" id="GO:0005634">
    <property type="term" value="C:nucleus"/>
    <property type="evidence" value="ECO:0007669"/>
    <property type="project" value="InterPro"/>
</dbReference>
<accession>Q6H6C8</accession>
<feature type="compositionally biased region" description="Basic and acidic residues" evidence="1">
    <location>
        <begin position="346"/>
        <end position="359"/>
    </location>
</feature>
<reference evidence="4" key="2">
    <citation type="journal article" date="2008" name="Nucleic Acids Res.">
        <title>The rice annotation project database (RAP-DB): 2008 update.</title>
        <authorList>
            <consortium name="The rice annotation project (RAP)"/>
        </authorList>
    </citation>
    <scope>GENOME REANNOTATION</scope>
    <source>
        <strain evidence="4">cv. Nipponbare</strain>
    </source>
</reference>
<gene>
    <name evidence="3" type="primary">P0669G09.18</name>
</gene>
<feature type="compositionally biased region" description="Basic residues" evidence="1">
    <location>
        <begin position="317"/>
        <end position="329"/>
    </location>
</feature>
<feature type="region of interest" description="Disordered" evidence="1">
    <location>
        <begin position="138"/>
        <end position="172"/>
    </location>
</feature>
<dbReference type="InterPro" id="IPR006712">
    <property type="entry name" value="HD-ZIP_N"/>
</dbReference>
<dbReference type="Proteomes" id="UP000000763">
    <property type="component" value="Chromosome 2"/>
</dbReference>
<sequence length="359" mass="38035">MEEGGILYRIEGGNIRISASLACGAGRRGAQMAVGLVQVGFGLERGEEAGGGRSGDGGVLPLRAVHDGGIRPAGPSHLPLDETALSIAVHDAVAASTARISSSAMQLGTWPTNSCTLSPSPSSASPAITCDDNVVLGAGLQEPRPRGPAPTPDEETLGLPRPSLTRRQRGTRRFLATGDRHVDLAWDLIRARFPGSGSPEPSRGAAPQLQQLCGWNGGAGLFSSSSSSGEYRWTDYVDVVRACMLQSWRLSFVHGSYEGQGRTAMMACHDVEMPFLRGIDVNWPTPSGETTTARGGSFSEEDEEPGATSPNSTLSSRQRRRGLRRRRRISCTTAGAEMGVAAAGGGRREERREKGEEKR</sequence>
<feature type="region of interest" description="Disordered" evidence="1">
    <location>
        <begin position="281"/>
        <end position="359"/>
    </location>
</feature>
<protein>
    <submittedName>
        <fullName evidence="3">DNA-binding protein-like</fullName>
    </submittedName>
</protein>
<dbReference type="Pfam" id="PF04618">
    <property type="entry name" value="HD-ZIP_N"/>
    <property type="match status" value="1"/>
</dbReference>
<dbReference type="AlphaFoldDB" id="Q6H6C8"/>
<dbReference type="EMBL" id="AP005071">
    <property type="protein sequence ID" value="BAD25721.1"/>
    <property type="molecule type" value="Genomic_DNA"/>
</dbReference>
<feature type="domain" description="HD-ZIP protein N-terminal" evidence="2">
    <location>
        <begin position="244"/>
        <end position="324"/>
    </location>
</feature>
<evidence type="ECO:0000313" key="3">
    <source>
        <dbReference type="EMBL" id="BAD25721.1"/>
    </source>
</evidence>
<evidence type="ECO:0000256" key="1">
    <source>
        <dbReference type="SAM" id="MobiDB-lite"/>
    </source>
</evidence>
<feature type="compositionally biased region" description="Polar residues" evidence="1">
    <location>
        <begin position="284"/>
        <end position="294"/>
    </location>
</feature>
<evidence type="ECO:0000259" key="2">
    <source>
        <dbReference type="Pfam" id="PF04618"/>
    </source>
</evidence>
<reference evidence="4" key="1">
    <citation type="journal article" date="2005" name="Nature">
        <title>The map-based sequence of the rice genome.</title>
        <authorList>
            <consortium name="International rice genome sequencing project (IRGSP)"/>
            <person name="Matsumoto T."/>
            <person name="Wu J."/>
            <person name="Kanamori H."/>
            <person name="Katayose Y."/>
            <person name="Fujisawa M."/>
            <person name="Namiki N."/>
            <person name="Mizuno H."/>
            <person name="Yamamoto K."/>
            <person name="Antonio B.A."/>
            <person name="Baba T."/>
            <person name="Sakata K."/>
            <person name="Nagamura Y."/>
            <person name="Aoki H."/>
            <person name="Arikawa K."/>
            <person name="Arita K."/>
            <person name="Bito T."/>
            <person name="Chiden Y."/>
            <person name="Fujitsuka N."/>
            <person name="Fukunaka R."/>
            <person name="Hamada M."/>
            <person name="Harada C."/>
            <person name="Hayashi A."/>
            <person name="Hijishita S."/>
            <person name="Honda M."/>
            <person name="Hosokawa S."/>
            <person name="Ichikawa Y."/>
            <person name="Idonuma A."/>
            <person name="Iijima M."/>
            <person name="Ikeda M."/>
            <person name="Ikeno M."/>
            <person name="Ito K."/>
            <person name="Ito S."/>
            <person name="Ito T."/>
            <person name="Ito Y."/>
            <person name="Ito Y."/>
            <person name="Iwabuchi A."/>
            <person name="Kamiya K."/>
            <person name="Karasawa W."/>
            <person name="Kurita K."/>
            <person name="Katagiri S."/>
            <person name="Kikuta A."/>
            <person name="Kobayashi H."/>
            <person name="Kobayashi N."/>
            <person name="Machita K."/>
            <person name="Maehara T."/>
            <person name="Masukawa M."/>
            <person name="Mizubayashi T."/>
            <person name="Mukai Y."/>
            <person name="Nagasaki H."/>
            <person name="Nagata Y."/>
            <person name="Naito S."/>
            <person name="Nakashima M."/>
            <person name="Nakama Y."/>
            <person name="Nakamichi Y."/>
            <person name="Nakamura M."/>
            <person name="Meguro A."/>
            <person name="Negishi M."/>
            <person name="Ohta I."/>
            <person name="Ohta T."/>
            <person name="Okamoto M."/>
            <person name="Ono N."/>
            <person name="Saji S."/>
            <person name="Sakaguchi M."/>
            <person name="Sakai K."/>
            <person name="Shibata M."/>
            <person name="Shimokawa T."/>
            <person name="Song J."/>
            <person name="Takazaki Y."/>
            <person name="Terasawa K."/>
            <person name="Tsugane M."/>
            <person name="Tsuji K."/>
            <person name="Ueda S."/>
            <person name="Waki K."/>
            <person name="Yamagata H."/>
            <person name="Yamamoto M."/>
            <person name="Yamamoto S."/>
            <person name="Yamane H."/>
            <person name="Yoshiki S."/>
            <person name="Yoshihara R."/>
            <person name="Yukawa K."/>
            <person name="Zhong H."/>
            <person name="Yano M."/>
            <person name="Yuan Q."/>
            <person name="Ouyang S."/>
            <person name="Liu J."/>
            <person name="Jones K.M."/>
            <person name="Gansberger K."/>
            <person name="Moffat K."/>
            <person name="Hill J."/>
            <person name="Bera J."/>
            <person name="Fadrosh D."/>
            <person name="Jin S."/>
            <person name="Johri S."/>
            <person name="Kim M."/>
            <person name="Overton L."/>
            <person name="Reardon M."/>
            <person name="Tsitrin T."/>
            <person name="Vuong H."/>
            <person name="Weaver B."/>
            <person name="Ciecko A."/>
            <person name="Tallon L."/>
            <person name="Jackson J."/>
            <person name="Pai G."/>
            <person name="Aken S.V."/>
            <person name="Utterback T."/>
            <person name="Reidmuller S."/>
            <person name="Feldblyum T."/>
            <person name="Hsiao J."/>
            <person name="Zismann V."/>
            <person name="Iobst S."/>
            <person name="de Vazeille A.R."/>
            <person name="Buell C.R."/>
            <person name="Ying K."/>
            <person name="Li Y."/>
            <person name="Lu T."/>
            <person name="Huang Y."/>
            <person name="Zhao Q."/>
            <person name="Feng Q."/>
            <person name="Zhang L."/>
            <person name="Zhu J."/>
            <person name="Weng Q."/>
            <person name="Mu J."/>
            <person name="Lu Y."/>
            <person name="Fan D."/>
            <person name="Liu Y."/>
            <person name="Guan J."/>
            <person name="Zhang Y."/>
            <person name="Yu S."/>
            <person name="Liu X."/>
            <person name="Zhang Y."/>
            <person name="Hong G."/>
            <person name="Han B."/>
            <person name="Choisne N."/>
            <person name="Demange N."/>
            <person name="Orjeda G."/>
            <person name="Samain S."/>
            <person name="Cattolico L."/>
            <person name="Pelletier E."/>
            <person name="Couloux A."/>
            <person name="Segurens B."/>
            <person name="Wincker P."/>
            <person name="D'Hont A."/>
            <person name="Scarpelli C."/>
            <person name="Weissenbach J."/>
            <person name="Salanoubat M."/>
            <person name="Quetier F."/>
            <person name="Yu Y."/>
            <person name="Kim H.R."/>
            <person name="Rambo T."/>
            <person name="Currie J."/>
            <person name="Collura K."/>
            <person name="Luo M."/>
            <person name="Yang T."/>
            <person name="Ammiraju J.S.S."/>
            <person name="Engler F."/>
            <person name="Soderlund C."/>
            <person name="Wing R.A."/>
            <person name="Palmer L.E."/>
            <person name="de la Bastide M."/>
            <person name="Spiegel L."/>
            <person name="Nascimento L."/>
            <person name="Zutavern T."/>
            <person name="O'Shaughnessy A."/>
            <person name="Dike S."/>
            <person name="Dedhia N."/>
            <person name="Preston R."/>
            <person name="Balija V."/>
            <person name="McCombie W.R."/>
            <person name="Chow T."/>
            <person name="Chen H."/>
            <person name="Chung M."/>
            <person name="Chen C."/>
            <person name="Shaw J."/>
            <person name="Wu H."/>
            <person name="Hsiao K."/>
            <person name="Chao Y."/>
            <person name="Chu M."/>
            <person name="Cheng C."/>
            <person name="Hour A."/>
            <person name="Lee P."/>
            <person name="Lin S."/>
            <person name="Lin Y."/>
            <person name="Liou J."/>
            <person name="Liu S."/>
            <person name="Hsing Y."/>
            <person name="Raghuvanshi S."/>
            <person name="Mohanty A."/>
            <person name="Bharti A.K."/>
            <person name="Gaur A."/>
            <person name="Gupta V."/>
            <person name="Kumar D."/>
            <person name="Ravi V."/>
            <person name="Vij S."/>
            <person name="Kapur A."/>
            <person name="Khurana P."/>
            <person name="Khurana P."/>
            <person name="Khurana J.P."/>
            <person name="Tyagi A.K."/>
            <person name="Gaikwad K."/>
            <person name="Singh A."/>
            <person name="Dalal V."/>
            <person name="Srivastava S."/>
            <person name="Dixit A."/>
            <person name="Pal A.K."/>
            <person name="Ghazi I.A."/>
            <person name="Yadav M."/>
            <person name="Pandit A."/>
            <person name="Bhargava A."/>
            <person name="Sureshbabu K."/>
            <person name="Batra K."/>
            <person name="Sharma T.R."/>
            <person name="Mohapatra T."/>
            <person name="Singh N.K."/>
            <person name="Messing J."/>
            <person name="Nelson A.B."/>
            <person name="Fuks G."/>
            <person name="Kavchok S."/>
            <person name="Keizer G."/>
            <person name="Linton E."/>
            <person name="Llaca V."/>
            <person name="Song R."/>
            <person name="Tanyolac B."/>
            <person name="Young S."/>
            <person name="Ho-Il K."/>
            <person name="Hahn J.H."/>
            <person name="Sangsakoo G."/>
            <person name="Vanavichit A."/>
            <person name="de Mattos Luiz.A.T."/>
            <person name="Zimmer P.D."/>
            <person name="Malone G."/>
            <person name="Dellagostin O."/>
            <person name="de Oliveira A.C."/>
            <person name="Bevan M."/>
            <person name="Bancroft I."/>
            <person name="Minx P."/>
            <person name="Cordum H."/>
            <person name="Wilson R."/>
            <person name="Cheng Z."/>
            <person name="Jin W."/>
            <person name="Jiang J."/>
            <person name="Leong S.A."/>
            <person name="Iwama H."/>
            <person name="Gojobori T."/>
            <person name="Itoh T."/>
            <person name="Niimura Y."/>
            <person name="Fujii Y."/>
            <person name="Habara T."/>
            <person name="Sakai H."/>
            <person name="Sato Y."/>
            <person name="Wilson G."/>
            <person name="Kumar K."/>
            <person name="McCouch S."/>
            <person name="Juretic N."/>
            <person name="Hoen D."/>
            <person name="Wright S."/>
            <person name="Bruskiewich R."/>
            <person name="Bureau T."/>
            <person name="Miyao A."/>
            <person name="Hirochika H."/>
            <person name="Nishikawa T."/>
            <person name="Kadowaki K."/>
            <person name="Sugiura M."/>
            <person name="Burr B."/>
            <person name="Sasaki T."/>
        </authorList>
    </citation>
    <scope>NUCLEOTIDE SEQUENCE [LARGE SCALE GENOMIC DNA]</scope>
    <source>
        <strain evidence="4">cv. Nipponbare</strain>
    </source>
</reference>